<evidence type="ECO:0000256" key="1">
    <source>
        <dbReference type="SAM" id="MobiDB-lite"/>
    </source>
</evidence>
<sequence length="136" mass="13885">MLFHPLIGPCPASVGGTGPTWREFAPIVSCLGSLTSIRNGWQGRMKTADDVEQDGGLVARQENNANTGQNGDAGQQDGNAGDNGETPPFNPTNEPVSDNVPVQDAAMAGPDGNIVPYNGKGPEGQGGQAGQEGQGK</sequence>
<proteinExistence type="predicted"/>
<evidence type="ECO:0000313" key="2">
    <source>
        <dbReference type="EMBL" id="PFH55233.1"/>
    </source>
</evidence>
<protein>
    <submittedName>
        <fullName evidence="2">Uncharacterized protein</fullName>
    </submittedName>
</protein>
<reference evidence="2 3" key="1">
    <citation type="journal article" date="2015" name="BMC Genomics">
        <title>Gene expression during zombie ant biting behavior reflects the complexity underlying fungal parasitic behavioral manipulation.</title>
        <authorList>
            <person name="de Bekker C."/>
            <person name="Ohm R.A."/>
            <person name="Loreto R.G."/>
            <person name="Sebastian A."/>
            <person name="Albert I."/>
            <person name="Merrow M."/>
            <person name="Brachmann A."/>
            <person name="Hughes D.P."/>
        </authorList>
    </citation>
    <scope>NUCLEOTIDE SEQUENCE [LARGE SCALE GENOMIC DNA]</scope>
    <source>
        <strain evidence="2 3">SC16a</strain>
    </source>
</reference>
<comment type="caution">
    <text evidence="2">The sequence shown here is derived from an EMBL/GenBank/DDBJ whole genome shotgun (WGS) entry which is preliminary data.</text>
</comment>
<dbReference type="Proteomes" id="UP000037136">
    <property type="component" value="Unassembled WGS sequence"/>
</dbReference>
<name>A0A2A9P2X9_OPHUN</name>
<organism evidence="2 3">
    <name type="scientific">Ophiocordyceps unilateralis</name>
    <name type="common">Zombie-ant fungus</name>
    <name type="synonym">Torrubia unilateralis</name>
    <dbReference type="NCBI Taxonomy" id="268505"/>
    <lineage>
        <taxon>Eukaryota</taxon>
        <taxon>Fungi</taxon>
        <taxon>Dikarya</taxon>
        <taxon>Ascomycota</taxon>
        <taxon>Pezizomycotina</taxon>
        <taxon>Sordariomycetes</taxon>
        <taxon>Hypocreomycetidae</taxon>
        <taxon>Hypocreales</taxon>
        <taxon>Ophiocordycipitaceae</taxon>
        <taxon>Ophiocordyceps</taxon>
    </lineage>
</organism>
<accession>A0A2A9P2X9</accession>
<dbReference type="AlphaFoldDB" id="A0A2A9P2X9"/>
<feature type="compositionally biased region" description="Low complexity" evidence="1">
    <location>
        <begin position="63"/>
        <end position="84"/>
    </location>
</feature>
<feature type="compositionally biased region" description="Gly residues" evidence="1">
    <location>
        <begin position="121"/>
        <end position="136"/>
    </location>
</feature>
<reference evidence="2 3" key="2">
    <citation type="journal article" date="2017" name="Sci. Rep.">
        <title>Ant-infecting Ophiocordyceps genomes reveal a high diversity of potential behavioral manipulation genes and a possible major role for enterotoxins.</title>
        <authorList>
            <person name="de Bekker C."/>
            <person name="Ohm R.A."/>
            <person name="Evans H.C."/>
            <person name="Brachmann A."/>
            <person name="Hughes D.P."/>
        </authorList>
    </citation>
    <scope>NUCLEOTIDE SEQUENCE [LARGE SCALE GENOMIC DNA]</scope>
    <source>
        <strain evidence="2 3">SC16a</strain>
    </source>
</reference>
<gene>
    <name evidence="2" type="ORF">XA68_10326</name>
</gene>
<dbReference type="EMBL" id="LAZP02001071">
    <property type="protein sequence ID" value="PFH55233.1"/>
    <property type="molecule type" value="Genomic_DNA"/>
</dbReference>
<keyword evidence="3" id="KW-1185">Reference proteome</keyword>
<feature type="region of interest" description="Disordered" evidence="1">
    <location>
        <begin position="45"/>
        <end position="136"/>
    </location>
</feature>
<evidence type="ECO:0000313" key="3">
    <source>
        <dbReference type="Proteomes" id="UP000037136"/>
    </source>
</evidence>